<dbReference type="STRING" id="570156.AOG27_04625"/>
<organism evidence="2 3">
    <name type="scientific">Pseudoalteromonas lipolytica</name>
    <dbReference type="NCBI Taxonomy" id="570156"/>
    <lineage>
        <taxon>Bacteria</taxon>
        <taxon>Pseudomonadati</taxon>
        <taxon>Pseudomonadota</taxon>
        <taxon>Gammaproteobacteria</taxon>
        <taxon>Alteromonadales</taxon>
        <taxon>Pseudoalteromonadaceae</taxon>
        <taxon>Pseudoalteromonas</taxon>
    </lineage>
</organism>
<protein>
    <submittedName>
        <fullName evidence="2">Uncharacterized protein</fullName>
    </submittedName>
</protein>
<feature type="compositionally biased region" description="Polar residues" evidence="1">
    <location>
        <begin position="1"/>
        <end position="34"/>
    </location>
</feature>
<feature type="region of interest" description="Disordered" evidence="1">
    <location>
        <begin position="1"/>
        <end position="37"/>
    </location>
</feature>
<dbReference type="AlphaFoldDB" id="A0A0P7DUF9"/>
<evidence type="ECO:0000256" key="1">
    <source>
        <dbReference type="SAM" id="MobiDB-lite"/>
    </source>
</evidence>
<accession>A0A0P7DUF9</accession>
<dbReference type="Proteomes" id="UP000050378">
    <property type="component" value="Unassembled WGS sequence"/>
</dbReference>
<name>A0A0P7DUF9_9GAMM</name>
<reference evidence="2 3" key="1">
    <citation type="submission" date="2015-09" db="EMBL/GenBank/DDBJ databases">
        <title>Draft Genome Sequence of Pseudoalteromonas lipolytica UCD-48B.</title>
        <authorList>
            <person name="Krusor M."/>
            <person name="Coil D.A."/>
            <person name="Lang J.M."/>
            <person name="Eisen J.A."/>
            <person name="Alexiev A."/>
        </authorList>
    </citation>
    <scope>NUCLEOTIDE SEQUENCE [LARGE SCALE GENOMIC DNA]</scope>
    <source>
        <strain evidence="2 3">UCD-48B</strain>
    </source>
</reference>
<dbReference type="EMBL" id="LJTC01000002">
    <property type="protein sequence ID" value="KPM85054.1"/>
    <property type="molecule type" value="Genomic_DNA"/>
</dbReference>
<dbReference type="PATRIC" id="fig|570156.3.peg.910"/>
<comment type="caution">
    <text evidence="2">The sequence shown here is derived from an EMBL/GenBank/DDBJ whole genome shotgun (WGS) entry which is preliminary data.</text>
</comment>
<feature type="region of interest" description="Disordered" evidence="1">
    <location>
        <begin position="72"/>
        <end position="110"/>
    </location>
</feature>
<dbReference type="RefSeq" id="WP_054551811.1">
    <property type="nucleotide sequence ID" value="NZ_LJTC01000002.1"/>
</dbReference>
<evidence type="ECO:0000313" key="2">
    <source>
        <dbReference type="EMBL" id="KPM85054.1"/>
    </source>
</evidence>
<sequence length="155" mass="16668">MINNVSSGANFQPMQRPQAEPLTSEQTELMNETLAQFDPENLTAEDAQSIMQTFKDAGIQPGQEMEAIMAEAGFDAAEVGELGRPEGERPPGPPPPPPSGNSLEQVDTEEVVSYLDELLAQYSDQLGEEDKEAILASVQEKFGLSEGESLLSVTA</sequence>
<proteinExistence type="predicted"/>
<evidence type="ECO:0000313" key="3">
    <source>
        <dbReference type="Proteomes" id="UP000050378"/>
    </source>
</evidence>
<dbReference type="OrthoDB" id="6119669at2"/>
<feature type="compositionally biased region" description="Pro residues" evidence="1">
    <location>
        <begin position="90"/>
        <end position="99"/>
    </location>
</feature>
<gene>
    <name evidence="2" type="ORF">AOG27_04625</name>
</gene>